<keyword evidence="1" id="KW-0472">Membrane</keyword>
<evidence type="ECO:0000313" key="2">
    <source>
        <dbReference type="EMBL" id="PZT53198.1"/>
    </source>
</evidence>
<protein>
    <submittedName>
        <fullName evidence="2">Uncharacterized protein</fullName>
    </submittedName>
</protein>
<dbReference type="Proteomes" id="UP000249204">
    <property type="component" value="Unassembled WGS sequence"/>
</dbReference>
<name>A0A2W6NE05_9BACL</name>
<reference evidence="2 3" key="1">
    <citation type="submission" date="2018-06" db="EMBL/GenBank/DDBJ databases">
        <title>Isolation of heavy metals resistant Paenibacillus silvae NC2 from Gold-Copper mine in ZiJin, China.</title>
        <authorList>
            <person name="Xu J."/>
            <person name="Mazhar H.S."/>
            <person name="Rensing C."/>
        </authorList>
    </citation>
    <scope>NUCLEOTIDE SEQUENCE [LARGE SCALE GENOMIC DNA]</scope>
    <source>
        <strain evidence="2 3">NC2</strain>
    </source>
</reference>
<keyword evidence="1" id="KW-0812">Transmembrane</keyword>
<feature type="transmembrane region" description="Helical" evidence="1">
    <location>
        <begin position="30"/>
        <end position="63"/>
    </location>
</feature>
<gene>
    <name evidence="2" type="ORF">DN757_23055</name>
</gene>
<keyword evidence="1" id="KW-1133">Transmembrane helix</keyword>
<comment type="caution">
    <text evidence="2">The sequence shown here is derived from an EMBL/GenBank/DDBJ whole genome shotgun (WGS) entry which is preliminary data.</text>
</comment>
<evidence type="ECO:0000313" key="3">
    <source>
        <dbReference type="Proteomes" id="UP000249204"/>
    </source>
</evidence>
<dbReference type="EMBL" id="QKWW01000074">
    <property type="protein sequence ID" value="PZT53198.1"/>
    <property type="molecule type" value="Genomic_DNA"/>
</dbReference>
<dbReference type="AlphaFoldDB" id="A0A2W6NE05"/>
<sequence>MDVFNNAFLLVLSLAGLIWAIKGMKEKLRLMVFFGVILMLAPVLILMGWVSGLPLVSSVAFAATLFVRKESKNA</sequence>
<proteinExistence type="predicted"/>
<evidence type="ECO:0000256" key="1">
    <source>
        <dbReference type="SAM" id="Phobius"/>
    </source>
</evidence>
<accession>A0A2W6NE05</accession>
<organism evidence="2 3">
    <name type="scientific">Paenibacillus silvae</name>
    <dbReference type="NCBI Taxonomy" id="1325358"/>
    <lineage>
        <taxon>Bacteria</taxon>
        <taxon>Bacillati</taxon>
        <taxon>Bacillota</taxon>
        <taxon>Bacilli</taxon>
        <taxon>Bacillales</taxon>
        <taxon>Paenibacillaceae</taxon>
        <taxon>Paenibacillus</taxon>
    </lineage>
</organism>
<dbReference type="RefSeq" id="WP_111272527.1">
    <property type="nucleotide sequence ID" value="NZ_QKWW01000074.1"/>
</dbReference>